<proteinExistence type="predicted"/>
<dbReference type="CDD" id="cd08958">
    <property type="entry name" value="FR_SDR_e"/>
    <property type="match status" value="1"/>
</dbReference>
<dbReference type="Gene3D" id="3.40.50.720">
    <property type="entry name" value="NAD(P)-binding Rossmann-like Domain"/>
    <property type="match status" value="1"/>
</dbReference>
<gene>
    <name evidence="3" type="primary">CCR2</name>
    <name evidence="3" type="ORF">AXF42_Ash018849</name>
</gene>
<evidence type="ECO:0000259" key="2">
    <source>
        <dbReference type="Pfam" id="PF01370"/>
    </source>
</evidence>
<dbReference type="EMBL" id="KZ451912">
    <property type="protein sequence ID" value="PKA62855.1"/>
    <property type="molecule type" value="Genomic_DNA"/>
</dbReference>
<reference evidence="3 4" key="1">
    <citation type="journal article" date="2017" name="Nature">
        <title>The Apostasia genome and the evolution of orchids.</title>
        <authorList>
            <person name="Zhang G.Q."/>
            <person name="Liu K.W."/>
            <person name="Li Z."/>
            <person name="Lohaus R."/>
            <person name="Hsiao Y.Y."/>
            <person name="Niu S.C."/>
            <person name="Wang J.Y."/>
            <person name="Lin Y.C."/>
            <person name="Xu Q."/>
            <person name="Chen L.J."/>
            <person name="Yoshida K."/>
            <person name="Fujiwara S."/>
            <person name="Wang Z.W."/>
            <person name="Zhang Y.Q."/>
            <person name="Mitsuda N."/>
            <person name="Wang M."/>
            <person name="Liu G.H."/>
            <person name="Pecoraro L."/>
            <person name="Huang H.X."/>
            <person name="Xiao X.J."/>
            <person name="Lin M."/>
            <person name="Wu X.Y."/>
            <person name="Wu W.L."/>
            <person name="Chen Y.Y."/>
            <person name="Chang S.B."/>
            <person name="Sakamoto S."/>
            <person name="Ohme-Takagi M."/>
            <person name="Yagi M."/>
            <person name="Zeng S.J."/>
            <person name="Shen C.Y."/>
            <person name="Yeh C.M."/>
            <person name="Luo Y.B."/>
            <person name="Tsai W.C."/>
            <person name="Van de Peer Y."/>
            <person name="Liu Z.J."/>
        </authorList>
    </citation>
    <scope>NUCLEOTIDE SEQUENCE [LARGE SCALE GENOMIC DNA]</scope>
    <source>
        <strain evidence="4">cv. Shenzhen</strain>
        <tissue evidence="3">Stem</tissue>
    </source>
</reference>
<dbReference type="FunFam" id="3.40.50.720:FF:000382">
    <property type="entry name" value="NAD(P)-binding Rossmann-fold superfamily protein"/>
    <property type="match status" value="1"/>
</dbReference>
<keyword evidence="4" id="KW-1185">Reference proteome</keyword>
<dbReference type="SUPFAM" id="SSF51735">
    <property type="entry name" value="NAD(P)-binding Rossmann-fold domains"/>
    <property type="match status" value="1"/>
</dbReference>
<dbReference type="AlphaFoldDB" id="A0A2I0B4X6"/>
<dbReference type="PANTHER" id="PTHR10366:SF831">
    <property type="entry name" value="NAD-DEPENDENT EPIMERASE_DEHYDRATASE DOMAIN-CONTAINING PROTEIN"/>
    <property type="match status" value="1"/>
</dbReference>
<dbReference type="EC" id="1.2.1.44" evidence="3"/>
<dbReference type="STRING" id="1088818.A0A2I0B4X6"/>
<organism evidence="3 4">
    <name type="scientific">Apostasia shenzhenica</name>
    <dbReference type="NCBI Taxonomy" id="1088818"/>
    <lineage>
        <taxon>Eukaryota</taxon>
        <taxon>Viridiplantae</taxon>
        <taxon>Streptophyta</taxon>
        <taxon>Embryophyta</taxon>
        <taxon>Tracheophyta</taxon>
        <taxon>Spermatophyta</taxon>
        <taxon>Magnoliopsida</taxon>
        <taxon>Liliopsida</taxon>
        <taxon>Asparagales</taxon>
        <taxon>Orchidaceae</taxon>
        <taxon>Apostasioideae</taxon>
        <taxon>Apostasia</taxon>
    </lineage>
</organism>
<accession>A0A2I0B4X6</accession>
<dbReference type="OrthoDB" id="2735536at2759"/>
<dbReference type="Proteomes" id="UP000236161">
    <property type="component" value="Unassembled WGS sequence"/>
</dbReference>
<dbReference type="InterPro" id="IPR001509">
    <property type="entry name" value="Epimerase_deHydtase"/>
</dbReference>
<dbReference type="GO" id="GO:0016616">
    <property type="term" value="F:oxidoreductase activity, acting on the CH-OH group of donors, NAD or NADP as acceptor"/>
    <property type="evidence" value="ECO:0007669"/>
    <property type="project" value="TreeGrafter"/>
</dbReference>
<dbReference type="GO" id="GO:0016621">
    <property type="term" value="F:cinnamoyl-CoA reductase activity"/>
    <property type="evidence" value="ECO:0007669"/>
    <property type="project" value="UniProtKB-EC"/>
</dbReference>
<evidence type="ECO:0000313" key="4">
    <source>
        <dbReference type="Proteomes" id="UP000236161"/>
    </source>
</evidence>
<evidence type="ECO:0000256" key="1">
    <source>
        <dbReference type="ARBA" id="ARBA00023002"/>
    </source>
</evidence>
<name>A0A2I0B4X6_9ASPA</name>
<keyword evidence="1 3" id="KW-0560">Oxidoreductase</keyword>
<dbReference type="InterPro" id="IPR036291">
    <property type="entry name" value="NAD(P)-bd_dom_sf"/>
</dbReference>
<protein>
    <submittedName>
        <fullName evidence="3">Cinnamoyl-CoA reductase 2</fullName>
        <ecNumber evidence="3">1.2.1.44</ecNumber>
    </submittedName>
</protein>
<dbReference type="InterPro" id="IPR050425">
    <property type="entry name" value="NAD(P)_dehydrat-like"/>
</dbReference>
<dbReference type="Pfam" id="PF01370">
    <property type="entry name" value="Epimerase"/>
    <property type="match status" value="1"/>
</dbReference>
<feature type="domain" description="NAD-dependent epimerase/dehydratase" evidence="2">
    <location>
        <begin position="46"/>
        <end position="283"/>
    </location>
</feature>
<dbReference type="PANTHER" id="PTHR10366">
    <property type="entry name" value="NAD DEPENDENT EPIMERASE/DEHYDRATASE"/>
    <property type="match status" value="1"/>
</dbReference>
<sequence length="360" mass="40163">MFRSLPSVAWELSSVISGREWVREGEREQGLVREEMETKMGEQRRVCVTGAGGFVASWLVKLLLSKGYFVHGTVRDPSDEKNGHLKKIVHASERLNLFKADMLDYDAVAAAIAGCEGVFHVASPVPSGKAPNPEDEVIKPAVDGTLNVLKACSQAKISRVVYVSSVVAVSMNPSWTSRHILDENCWSDKEYCRATENWYCLSKTMGESEAFEYAKKHGLDLLSVCPSMVLGPLLQSKVNSSSLFLINILNGNRESIENKIYNFVDVRDIADALLLVYEKPEAAGRYICSAHPCKISELIETLRSLYPGYKYPKNIIDVEWGGPDFSLEKLKKLGWKYRNLKESLVDSIESYEEAGLLVRG</sequence>
<evidence type="ECO:0000313" key="3">
    <source>
        <dbReference type="EMBL" id="PKA62855.1"/>
    </source>
</evidence>